<reference evidence="4 5" key="1">
    <citation type="journal article" date="2013" name="PLoS Genet.">
        <title>Comparative genome structure, secondary metabolite, and effector coding capacity across Cochliobolus pathogens.</title>
        <authorList>
            <person name="Condon B.J."/>
            <person name="Leng Y."/>
            <person name="Wu D."/>
            <person name="Bushley K.E."/>
            <person name="Ohm R.A."/>
            <person name="Otillar R."/>
            <person name="Martin J."/>
            <person name="Schackwitz W."/>
            <person name="Grimwood J."/>
            <person name="MohdZainudin N."/>
            <person name="Xue C."/>
            <person name="Wang R."/>
            <person name="Manning V.A."/>
            <person name="Dhillon B."/>
            <person name="Tu Z.J."/>
            <person name="Steffenson B.J."/>
            <person name="Salamov A."/>
            <person name="Sun H."/>
            <person name="Lowry S."/>
            <person name="LaButti K."/>
            <person name="Han J."/>
            <person name="Copeland A."/>
            <person name="Lindquist E."/>
            <person name="Barry K."/>
            <person name="Schmutz J."/>
            <person name="Baker S.E."/>
            <person name="Ciuffetti L.M."/>
            <person name="Grigoriev I.V."/>
            <person name="Zhong S."/>
            <person name="Turgeon B.G."/>
        </authorList>
    </citation>
    <scope>NUCLEOTIDE SEQUENCE [LARGE SCALE GENOMIC DNA]</scope>
    <source>
        <strain evidence="4 5">ATCC 44560</strain>
    </source>
</reference>
<evidence type="ECO:0000313" key="4">
    <source>
        <dbReference type="EMBL" id="EUC48803.1"/>
    </source>
</evidence>
<sequence length="279" mass="30382">MNNYSFLESSQQQAQQQQQQQQQQQHNQSRPPPSPSHSQAGSIAGSQVNGGGQNGIPMVNGLPSGGQQTDMNHLWAVVQQLSQLLEENKAQTRGIVEGVAAIQGRAALEEGGEVGGGAVPRGNGVSMREVNGEINAATQTHLQNQLTTAQSTIASLTATNTSLSALLTDYESALALLLDKLRPYAYSQTSSILALHKHYQTLLEQERSTSMSLRIEHAEWQAGLSRVAENARNALRMQGEVEAGLRGRCKELGEENRVLRRMVGWEEREDSDEEDEDSV</sequence>
<feature type="region of interest" description="Disordered" evidence="3">
    <location>
        <begin position="1"/>
        <end position="67"/>
    </location>
</feature>
<dbReference type="Proteomes" id="UP000054032">
    <property type="component" value="Unassembled WGS sequence"/>
</dbReference>
<gene>
    <name evidence="4" type="ORF">COCMIDRAFT_86302</name>
</gene>
<protein>
    <submittedName>
        <fullName evidence="4">Uncharacterized protein</fullName>
    </submittedName>
</protein>
<dbReference type="RefSeq" id="XP_007684637.1">
    <property type="nucleotide sequence ID" value="XM_007686447.1"/>
</dbReference>
<evidence type="ECO:0000313" key="5">
    <source>
        <dbReference type="Proteomes" id="UP000054032"/>
    </source>
</evidence>
<dbReference type="HOGENOM" id="CLU_071348_0_0_1"/>
<dbReference type="eggNOG" id="ENOG502S1AV">
    <property type="taxonomic scope" value="Eukaryota"/>
</dbReference>
<keyword evidence="2" id="KW-0175">Coiled coil</keyword>
<dbReference type="STRING" id="930090.W6ZFZ6"/>
<dbReference type="KEGG" id="bor:COCMIDRAFT_86302"/>
<dbReference type="PANTHER" id="PTHR39472:SF1">
    <property type="entry name" value="EXPRESSED PROTEIN"/>
    <property type="match status" value="1"/>
</dbReference>
<organism evidence="4 5">
    <name type="scientific">Bipolaris oryzae ATCC 44560</name>
    <dbReference type="NCBI Taxonomy" id="930090"/>
    <lineage>
        <taxon>Eukaryota</taxon>
        <taxon>Fungi</taxon>
        <taxon>Dikarya</taxon>
        <taxon>Ascomycota</taxon>
        <taxon>Pezizomycotina</taxon>
        <taxon>Dothideomycetes</taxon>
        <taxon>Pleosporomycetidae</taxon>
        <taxon>Pleosporales</taxon>
        <taxon>Pleosporineae</taxon>
        <taxon>Pleosporaceae</taxon>
        <taxon>Bipolaris</taxon>
    </lineage>
</organism>
<proteinExistence type="inferred from homology"/>
<dbReference type="GeneID" id="19126833"/>
<comment type="similarity">
    <text evidence="1">Belongs to the SIKE family.</text>
</comment>
<evidence type="ECO:0000256" key="2">
    <source>
        <dbReference type="ARBA" id="ARBA00023054"/>
    </source>
</evidence>
<evidence type="ECO:0000256" key="1">
    <source>
        <dbReference type="ARBA" id="ARBA00005537"/>
    </source>
</evidence>
<accession>W6ZFZ6</accession>
<feature type="compositionally biased region" description="Low complexity" evidence="3">
    <location>
        <begin position="9"/>
        <end position="29"/>
    </location>
</feature>
<evidence type="ECO:0000256" key="3">
    <source>
        <dbReference type="SAM" id="MobiDB-lite"/>
    </source>
</evidence>
<dbReference type="AlphaFoldDB" id="W6ZFZ6"/>
<dbReference type="PANTHER" id="PTHR39472">
    <property type="entry name" value="EXPRESSED PROTEIN"/>
    <property type="match status" value="1"/>
</dbReference>
<dbReference type="OrthoDB" id="21214at2759"/>
<dbReference type="EMBL" id="KI963937">
    <property type="protein sequence ID" value="EUC48803.1"/>
    <property type="molecule type" value="Genomic_DNA"/>
</dbReference>
<keyword evidence="5" id="KW-1185">Reference proteome</keyword>
<dbReference type="InterPro" id="IPR008555">
    <property type="entry name" value="SIKE"/>
</dbReference>
<name>W6ZFZ6_COCMI</name>
<dbReference type="Pfam" id="PF05769">
    <property type="entry name" value="SIKE"/>
    <property type="match status" value="1"/>
</dbReference>